<organism evidence="2">
    <name type="scientific">freshwater metagenome</name>
    <dbReference type="NCBI Taxonomy" id="449393"/>
    <lineage>
        <taxon>unclassified sequences</taxon>
        <taxon>metagenomes</taxon>
        <taxon>ecological metagenomes</taxon>
    </lineage>
</organism>
<evidence type="ECO:0000313" key="2">
    <source>
        <dbReference type="EMBL" id="CAB4888631.1"/>
    </source>
</evidence>
<proteinExistence type="predicted"/>
<gene>
    <name evidence="2" type="ORF">UFOPK3495_00158</name>
    <name evidence="3" type="ORF">UFOPK4237_00360</name>
</gene>
<dbReference type="EMBL" id="CAFBMC010000004">
    <property type="protein sequence ID" value="CAB4888631.1"/>
    <property type="molecule type" value="Genomic_DNA"/>
</dbReference>
<reference evidence="2" key="1">
    <citation type="submission" date="2020-05" db="EMBL/GenBank/DDBJ databases">
        <authorList>
            <person name="Chiriac C."/>
            <person name="Salcher M."/>
            <person name="Ghai R."/>
            <person name="Kavagutti S V."/>
        </authorList>
    </citation>
    <scope>NUCLEOTIDE SEQUENCE</scope>
</reference>
<evidence type="ECO:0000313" key="3">
    <source>
        <dbReference type="EMBL" id="CAB5035759.1"/>
    </source>
</evidence>
<dbReference type="AlphaFoldDB" id="A0A6J7F1M5"/>
<protein>
    <submittedName>
        <fullName evidence="2">Unannotated protein</fullName>
    </submittedName>
</protein>
<evidence type="ECO:0000256" key="1">
    <source>
        <dbReference type="SAM" id="MobiDB-lite"/>
    </source>
</evidence>
<sequence length="334" mass="36432">MPYELPVVGRAITNGVSGPSDPSPERKPHSIRRTSSLDLDYPNGLEGSRRVRARARDLITFDGGTKVLADDVLVVSVAIDRSYESIFSFPDRPSLQEMVGPRGTKNSRRAMSALVPEEREAGSPLYLLLDDLPAISLVAGHIPVEWVPPQERTSQLKGDYRAPVGVCAGFQEGSNAIGPDGKNLFVHQVQSIGLLTRTDDPAAWHKLQDEVDAPSMRRVRRIDVWVDDVIHVDAFFQDSCTTPHHGRIAVHEYCLTARADLQTGVLLSVVADPRVLPFDACPSAVGNIDRMIGIPLVEFREAVLDQLPGTLGCTHLNDALRALAEVPTMVGSIQ</sequence>
<dbReference type="Pfam" id="PF11136">
    <property type="entry name" value="DUF2889"/>
    <property type="match status" value="1"/>
</dbReference>
<feature type="region of interest" description="Disordered" evidence="1">
    <location>
        <begin position="10"/>
        <end position="43"/>
    </location>
</feature>
<dbReference type="InterPro" id="IPR021312">
    <property type="entry name" value="DUF2889"/>
</dbReference>
<dbReference type="EMBL" id="CAFBPZ010000013">
    <property type="protein sequence ID" value="CAB5035759.1"/>
    <property type="molecule type" value="Genomic_DNA"/>
</dbReference>
<name>A0A6J7F1M5_9ZZZZ</name>
<accession>A0A6J7F1M5</accession>